<proteinExistence type="predicted"/>
<protein>
    <submittedName>
        <fullName evidence="1">Uncharacterized protein</fullName>
    </submittedName>
</protein>
<reference evidence="1" key="1">
    <citation type="submission" date="2022-04" db="EMBL/GenBank/DDBJ databases">
        <title>Genome of the entomopathogenic fungus Entomophthora muscae.</title>
        <authorList>
            <person name="Elya C."/>
            <person name="Lovett B.R."/>
            <person name="Lee E."/>
            <person name="Macias A.M."/>
            <person name="Hajek A.E."/>
            <person name="De Bivort B.L."/>
            <person name="Kasson M.T."/>
            <person name="De Fine Licht H.H."/>
            <person name="Stajich J.E."/>
        </authorList>
    </citation>
    <scope>NUCLEOTIDE SEQUENCE</scope>
    <source>
        <strain evidence="1">Berkeley</strain>
    </source>
</reference>
<accession>A0ACC2UJ39</accession>
<gene>
    <name evidence="1" type="ORF">DSO57_1000988</name>
</gene>
<organism evidence="1 2">
    <name type="scientific">Entomophthora muscae</name>
    <dbReference type="NCBI Taxonomy" id="34485"/>
    <lineage>
        <taxon>Eukaryota</taxon>
        <taxon>Fungi</taxon>
        <taxon>Fungi incertae sedis</taxon>
        <taxon>Zoopagomycota</taxon>
        <taxon>Entomophthoromycotina</taxon>
        <taxon>Entomophthoromycetes</taxon>
        <taxon>Entomophthorales</taxon>
        <taxon>Entomophthoraceae</taxon>
        <taxon>Entomophthora</taxon>
    </lineage>
</organism>
<sequence length="140" mass="15490">MDLSFMNPFWSGCIILGASFISLSDSILVISLVSLFEDETNVHFIAIRDLCLRRQAVVEECDQFIAEDGCQVVVHVNGDVVRARGFAFRRFLECSKYLSSGIQTWVGHGQKGFPCRRACGGLAEKGFIELAGNLFHAVRG</sequence>
<keyword evidence="2" id="KW-1185">Reference proteome</keyword>
<evidence type="ECO:0000313" key="2">
    <source>
        <dbReference type="Proteomes" id="UP001165960"/>
    </source>
</evidence>
<comment type="caution">
    <text evidence="1">The sequence shown here is derived from an EMBL/GenBank/DDBJ whole genome shotgun (WGS) entry which is preliminary data.</text>
</comment>
<evidence type="ECO:0000313" key="1">
    <source>
        <dbReference type="EMBL" id="KAJ9086730.1"/>
    </source>
</evidence>
<dbReference type="EMBL" id="QTSX02000712">
    <property type="protein sequence ID" value="KAJ9086730.1"/>
    <property type="molecule type" value="Genomic_DNA"/>
</dbReference>
<name>A0ACC2UJ39_9FUNG</name>
<dbReference type="Proteomes" id="UP001165960">
    <property type="component" value="Unassembled WGS sequence"/>
</dbReference>